<comment type="caution">
    <text evidence="3">The sequence shown here is derived from an EMBL/GenBank/DDBJ whole genome shotgun (WGS) entry which is preliminary data.</text>
</comment>
<evidence type="ECO:0000313" key="3">
    <source>
        <dbReference type="EMBL" id="MFC3765308.1"/>
    </source>
</evidence>
<keyword evidence="2" id="KW-0732">Signal</keyword>
<protein>
    <submittedName>
        <fullName evidence="3">PD40 domain-containing protein</fullName>
    </submittedName>
</protein>
<evidence type="ECO:0000313" key="4">
    <source>
        <dbReference type="Proteomes" id="UP001595699"/>
    </source>
</evidence>
<organism evidence="3 4">
    <name type="scientific">Tenggerimyces flavus</name>
    <dbReference type="NCBI Taxonomy" id="1708749"/>
    <lineage>
        <taxon>Bacteria</taxon>
        <taxon>Bacillati</taxon>
        <taxon>Actinomycetota</taxon>
        <taxon>Actinomycetes</taxon>
        <taxon>Propionibacteriales</taxon>
        <taxon>Nocardioidaceae</taxon>
        <taxon>Tenggerimyces</taxon>
    </lineage>
</organism>
<sequence>MNRPTFVAAVKAAVVVATGVALAGTGITVSAAAQPTGAASSARGRIVVSVEERSGDKMRLALVTMRAGGSHRFRLTHPAWGYQDMPGVWSPDGRRIAFQRRDPEGYPNIMTVNADGTRLTQLTHCSIATDPCLEQTPVWMPDGKTLVFEHCCVATSAGFLDGIYSIRADGTHLKRVTLNPDIFWGDGVPAVSPDGRWIAFSRFRGADDDPENKSVSAMFLVRPDGSRLHQITSYDLMVDEKDWSPDGRRIVFTTHAGSNDGPFRADVFSVRPDGTGLNALTTTTPGEDLAFFPNWSPDGRTILFNYSATGGTCIHLLTMRPDGSRVRQLADPPACGFWPDWTDKSR</sequence>
<evidence type="ECO:0000256" key="1">
    <source>
        <dbReference type="ARBA" id="ARBA00009820"/>
    </source>
</evidence>
<dbReference type="Gene3D" id="2.120.10.30">
    <property type="entry name" value="TolB, C-terminal domain"/>
    <property type="match status" value="2"/>
</dbReference>
<dbReference type="SUPFAM" id="SSF82171">
    <property type="entry name" value="DPP6 N-terminal domain-like"/>
    <property type="match status" value="1"/>
</dbReference>
<dbReference type="Pfam" id="PF07676">
    <property type="entry name" value="PD40"/>
    <property type="match status" value="5"/>
</dbReference>
<accession>A0ABV7YME8</accession>
<name>A0ABV7YME8_9ACTN</name>
<dbReference type="RefSeq" id="WP_205121306.1">
    <property type="nucleotide sequence ID" value="NZ_JAFBCM010000001.1"/>
</dbReference>
<feature type="signal peptide" evidence="2">
    <location>
        <begin position="1"/>
        <end position="23"/>
    </location>
</feature>
<gene>
    <name evidence="3" type="ORF">ACFOUW_31040</name>
</gene>
<dbReference type="PANTHER" id="PTHR36842">
    <property type="entry name" value="PROTEIN TOLB HOMOLOG"/>
    <property type="match status" value="1"/>
</dbReference>
<keyword evidence="4" id="KW-1185">Reference proteome</keyword>
<reference evidence="4" key="1">
    <citation type="journal article" date="2019" name="Int. J. Syst. Evol. Microbiol.">
        <title>The Global Catalogue of Microorganisms (GCM) 10K type strain sequencing project: providing services to taxonomists for standard genome sequencing and annotation.</title>
        <authorList>
            <consortium name="The Broad Institute Genomics Platform"/>
            <consortium name="The Broad Institute Genome Sequencing Center for Infectious Disease"/>
            <person name="Wu L."/>
            <person name="Ma J."/>
        </authorList>
    </citation>
    <scope>NUCLEOTIDE SEQUENCE [LARGE SCALE GENOMIC DNA]</scope>
    <source>
        <strain evidence="4">CGMCC 4.7241</strain>
    </source>
</reference>
<evidence type="ECO:0000256" key="2">
    <source>
        <dbReference type="SAM" id="SignalP"/>
    </source>
</evidence>
<proteinExistence type="inferred from homology"/>
<comment type="similarity">
    <text evidence="1">Belongs to the TolB family.</text>
</comment>
<dbReference type="PANTHER" id="PTHR36842:SF1">
    <property type="entry name" value="PROTEIN TOLB"/>
    <property type="match status" value="1"/>
</dbReference>
<dbReference type="Proteomes" id="UP001595699">
    <property type="component" value="Unassembled WGS sequence"/>
</dbReference>
<dbReference type="InterPro" id="IPR011042">
    <property type="entry name" value="6-blade_b-propeller_TolB-like"/>
</dbReference>
<feature type="chain" id="PRO_5045377024" evidence="2">
    <location>
        <begin position="24"/>
        <end position="346"/>
    </location>
</feature>
<dbReference type="InterPro" id="IPR011659">
    <property type="entry name" value="WD40"/>
</dbReference>
<dbReference type="EMBL" id="JBHRZH010000037">
    <property type="protein sequence ID" value="MFC3765308.1"/>
    <property type="molecule type" value="Genomic_DNA"/>
</dbReference>